<keyword evidence="2" id="KW-0479">Metal-binding</keyword>
<sequence>MRELRTEGTVVDGPVAEVGTTPAAERFTGIADAASLRAAGFTDVGAAADVPALEGRSATVDGRRVAVFRLPTGYAATDAACPHKGGPLSDGLVADGCVTCPLHNWRLDLTTGQVQGDDTVVPIHDVLVLDGRLWVRIAADAGPAPAPAPRVTAGDAARLWDPTASGATSRAAESAPSLADGPGGRPADDAAAT</sequence>
<keyword evidence="3" id="KW-0408">Iron</keyword>
<dbReference type="PROSITE" id="PS51296">
    <property type="entry name" value="RIESKE"/>
    <property type="match status" value="1"/>
</dbReference>
<dbReference type="PANTHER" id="PTHR21496:SF23">
    <property type="entry name" value="3-PHENYLPROPIONATE_CINNAMIC ACID DIOXYGENASE FERREDOXIN SUBUNIT"/>
    <property type="match status" value="1"/>
</dbReference>
<dbReference type="Pfam" id="PF00355">
    <property type="entry name" value="Rieske"/>
    <property type="match status" value="1"/>
</dbReference>
<keyword evidence="4" id="KW-0411">Iron-sulfur</keyword>
<dbReference type="EMBL" id="CAFBMK010000487">
    <property type="protein sequence ID" value="CAB4960929.1"/>
    <property type="molecule type" value="Genomic_DNA"/>
</dbReference>
<dbReference type="GO" id="GO:0051537">
    <property type="term" value="F:2 iron, 2 sulfur cluster binding"/>
    <property type="evidence" value="ECO:0007669"/>
    <property type="project" value="UniProtKB-KW"/>
</dbReference>
<dbReference type="GO" id="GO:0046872">
    <property type="term" value="F:metal ion binding"/>
    <property type="evidence" value="ECO:0007669"/>
    <property type="project" value="UniProtKB-KW"/>
</dbReference>
<reference evidence="7" key="1">
    <citation type="submission" date="2020-05" db="EMBL/GenBank/DDBJ databases">
        <authorList>
            <person name="Chiriac C."/>
            <person name="Salcher M."/>
            <person name="Ghai R."/>
            <person name="Kavagutti S V."/>
        </authorList>
    </citation>
    <scope>NUCLEOTIDE SEQUENCE</scope>
</reference>
<name>A0A6J7L3N2_9ZZZZ</name>
<feature type="domain" description="Rieske" evidence="6">
    <location>
        <begin position="42"/>
        <end position="135"/>
    </location>
</feature>
<evidence type="ECO:0000259" key="6">
    <source>
        <dbReference type="PROSITE" id="PS51296"/>
    </source>
</evidence>
<evidence type="ECO:0000256" key="1">
    <source>
        <dbReference type="ARBA" id="ARBA00022714"/>
    </source>
</evidence>
<dbReference type="InterPro" id="IPR017941">
    <property type="entry name" value="Rieske_2Fe-2S"/>
</dbReference>
<feature type="region of interest" description="Disordered" evidence="5">
    <location>
        <begin position="143"/>
        <end position="193"/>
    </location>
</feature>
<organism evidence="7">
    <name type="scientific">freshwater metagenome</name>
    <dbReference type="NCBI Taxonomy" id="449393"/>
    <lineage>
        <taxon>unclassified sequences</taxon>
        <taxon>metagenomes</taxon>
        <taxon>ecological metagenomes</taxon>
    </lineage>
</organism>
<keyword evidence="1" id="KW-0001">2Fe-2S</keyword>
<evidence type="ECO:0000256" key="5">
    <source>
        <dbReference type="SAM" id="MobiDB-lite"/>
    </source>
</evidence>
<dbReference type="SUPFAM" id="SSF50022">
    <property type="entry name" value="ISP domain"/>
    <property type="match status" value="1"/>
</dbReference>
<evidence type="ECO:0000256" key="4">
    <source>
        <dbReference type="ARBA" id="ARBA00023014"/>
    </source>
</evidence>
<dbReference type="PANTHER" id="PTHR21496">
    <property type="entry name" value="FERREDOXIN-RELATED"/>
    <property type="match status" value="1"/>
</dbReference>
<evidence type="ECO:0000256" key="3">
    <source>
        <dbReference type="ARBA" id="ARBA00023004"/>
    </source>
</evidence>
<accession>A0A6J7L3N2</accession>
<dbReference type="InterPro" id="IPR036922">
    <property type="entry name" value="Rieske_2Fe-2S_sf"/>
</dbReference>
<evidence type="ECO:0000313" key="7">
    <source>
        <dbReference type="EMBL" id="CAB4960929.1"/>
    </source>
</evidence>
<dbReference type="AlphaFoldDB" id="A0A6J7L3N2"/>
<dbReference type="Gene3D" id="2.102.10.10">
    <property type="entry name" value="Rieske [2Fe-2S] iron-sulphur domain"/>
    <property type="match status" value="1"/>
</dbReference>
<evidence type="ECO:0000256" key="2">
    <source>
        <dbReference type="ARBA" id="ARBA00022723"/>
    </source>
</evidence>
<protein>
    <submittedName>
        <fullName evidence="7">Unannotated protein</fullName>
    </submittedName>
</protein>
<gene>
    <name evidence="7" type="ORF">UFOPK3564_04057</name>
</gene>
<proteinExistence type="predicted"/>